<name>A0A383AKL5_9ZZZZ</name>
<protein>
    <recommendedName>
        <fullName evidence="5">Helicase ATP-binding domain-containing protein</fullName>
    </recommendedName>
</protein>
<dbReference type="InterPro" id="IPR014001">
    <property type="entry name" value="Helicase_ATP-bd"/>
</dbReference>
<dbReference type="InterPro" id="IPR011545">
    <property type="entry name" value="DEAD/DEAH_box_helicase_dom"/>
</dbReference>
<proteinExistence type="predicted"/>
<evidence type="ECO:0000313" key="6">
    <source>
        <dbReference type="EMBL" id="SVE08224.1"/>
    </source>
</evidence>
<keyword evidence="1" id="KW-0547">Nucleotide-binding</keyword>
<evidence type="ECO:0000256" key="1">
    <source>
        <dbReference type="ARBA" id="ARBA00022741"/>
    </source>
</evidence>
<accession>A0A383AKL5</accession>
<keyword evidence="4" id="KW-0067">ATP-binding</keyword>
<evidence type="ECO:0000259" key="5">
    <source>
        <dbReference type="PROSITE" id="PS51192"/>
    </source>
</evidence>
<dbReference type="SUPFAM" id="SSF52540">
    <property type="entry name" value="P-loop containing nucleoside triphosphate hydrolases"/>
    <property type="match status" value="1"/>
</dbReference>
<organism evidence="6">
    <name type="scientific">marine metagenome</name>
    <dbReference type="NCBI Taxonomy" id="408172"/>
    <lineage>
        <taxon>unclassified sequences</taxon>
        <taxon>metagenomes</taxon>
        <taxon>ecological metagenomes</taxon>
    </lineage>
</organism>
<dbReference type="PROSITE" id="PS51192">
    <property type="entry name" value="HELICASE_ATP_BIND_1"/>
    <property type="match status" value="1"/>
</dbReference>
<dbReference type="Gene3D" id="3.40.50.300">
    <property type="entry name" value="P-loop containing nucleotide triphosphate hydrolases"/>
    <property type="match status" value="1"/>
</dbReference>
<dbReference type="Pfam" id="PF00270">
    <property type="entry name" value="DEAD"/>
    <property type="match status" value="1"/>
</dbReference>
<keyword evidence="3" id="KW-0347">Helicase</keyword>
<feature type="domain" description="Helicase ATP-binding" evidence="5">
    <location>
        <begin position="16"/>
        <end position="84"/>
    </location>
</feature>
<evidence type="ECO:0000256" key="4">
    <source>
        <dbReference type="ARBA" id="ARBA00022840"/>
    </source>
</evidence>
<dbReference type="AlphaFoldDB" id="A0A383AKL5"/>
<dbReference type="InterPro" id="IPR027417">
    <property type="entry name" value="P-loop_NTPase"/>
</dbReference>
<gene>
    <name evidence="6" type="ORF">METZ01_LOCUS461078</name>
</gene>
<dbReference type="GO" id="GO:0005524">
    <property type="term" value="F:ATP binding"/>
    <property type="evidence" value="ECO:0007669"/>
    <property type="project" value="UniProtKB-KW"/>
</dbReference>
<reference evidence="6" key="1">
    <citation type="submission" date="2018-05" db="EMBL/GenBank/DDBJ databases">
        <authorList>
            <person name="Lanie J.A."/>
            <person name="Ng W.-L."/>
            <person name="Kazmierczak K.M."/>
            <person name="Andrzejewski T.M."/>
            <person name="Davidsen T.M."/>
            <person name="Wayne K.J."/>
            <person name="Tettelin H."/>
            <person name="Glass J.I."/>
            <person name="Rusch D."/>
            <person name="Podicherti R."/>
            <person name="Tsui H.-C.T."/>
            <person name="Winkler M.E."/>
        </authorList>
    </citation>
    <scope>NUCLEOTIDE SEQUENCE</scope>
</reference>
<feature type="non-terminal residue" evidence="6">
    <location>
        <position position="84"/>
    </location>
</feature>
<dbReference type="GO" id="GO:0003676">
    <property type="term" value="F:nucleic acid binding"/>
    <property type="evidence" value="ECO:0007669"/>
    <property type="project" value="InterPro"/>
</dbReference>
<dbReference type="InterPro" id="IPR050699">
    <property type="entry name" value="RNA-DNA_Helicase"/>
</dbReference>
<sequence length="84" mass="9218">MDYKNLTLDTFQEQAIEGIDQEHSVLVAAPTGAGKTIIAEYAIEKCIQNSNRVIYTAPVKALSNQKYRDLIAQYGDQVGIVTGD</sequence>
<dbReference type="GO" id="GO:0004386">
    <property type="term" value="F:helicase activity"/>
    <property type="evidence" value="ECO:0007669"/>
    <property type="project" value="UniProtKB-KW"/>
</dbReference>
<dbReference type="PANTHER" id="PTHR12131:SF1">
    <property type="entry name" value="ATP-DEPENDENT RNA HELICASE SUPV3L1, MITOCHONDRIAL-RELATED"/>
    <property type="match status" value="1"/>
</dbReference>
<evidence type="ECO:0000256" key="2">
    <source>
        <dbReference type="ARBA" id="ARBA00022801"/>
    </source>
</evidence>
<evidence type="ECO:0000256" key="3">
    <source>
        <dbReference type="ARBA" id="ARBA00022806"/>
    </source>
</evidence>
<dbReference type="EMBL" id="UINC01192874">
    <property type="protein sequence ID" value="SVE08224.1"/>
    <property type="molecule type" value="Genomic_DNA"/>
</dbReference>
<keyword evidence="2" id="KW-0378">Hydrolase</keyword>
<dbReference type="GO" id="GO:0016787">
    <property type="term" value="F:hydrolase activity"/>
    <property type="evidence" value="ECO:0007669"/>
    <property type="project" value="UniProtKB-KW"/>
</dbReference>
<dbReference type="PANTHER" id="PTHR12131">
    <property type="entry name" value="ATP-DEPENDENT RNA AND DNA HELICASE"/>
    <property type="match status" value="1"/>
</dbReference>